<feature type="transmembrane region" description="Helical" evidence="8">
    <location>
        <begin position="32"/>
        <end position="51"/>
    </location>
</feature>
<dbReference type="InterPro" id="IPR014263">
    <property type="entry name" value="Methanolan_biosynth_EpsI"/>
</dbReference>
<dbReference type="EMBL" id="FOZG01000001">
    <property type="protein sequence ID" value="SFR83375.1"/>
    <property type="molecule type" value="Genomic_DNA"/>
</dbReference>
<comment type="subcellular location">
    <subcellularLocation>
        <location evidence="1">Cell membrane</location>
        <topology evidence="1">Multi-pass membrane protein</topology>
    </subcellularLocation>
</comment>
<dbReference type="RefSeq" id="WP_093311598.1">
    <property type="nucleotide sequence ID" value="NZ_FOZG01000001.1"/>
</dbReference>
<feature type="domain" description="Methanolan biosynthesis EpsI" evidence="9">
    <location>
        <begin position="322"/>
        <end position="506"/>
    </location>
</feature>
<name>A0A1I6JWK8_9SPHN</name>
<evidence type="ECO:0000313" key="11">
    <source>
        <dbReference type="Proteomes" id="UP000198824"/>
    </source>
</evidence>
<keyword evidence="3" id="KW-0645">Protease</keyword>
<dbReference type="NCBIfam" id="TIGR04178">
    <property type="entry name" value="exo_archaeo"/>
    <property type="match status" value="1"/>
</dbReference>
<feature type="transmembrane region" description="Helical" evidence="8">
    <location>
        <begin position="91"/>
        <end position="110"/>
    </location>
</feature>
<feature type="transmembrane region" description="Helical" evidence="8">
    <location>
        <begin position="205"/>
        <end position="224"/>
    </location>
</feature>
<dbReference type="NCBIfam" id="TIGR03109">
    <property type="entry name" value="exosort_XrtA"/>
    <property type="match status" value="1"/>
</dbReference>
<gene>
    <name evidence="10" type="ORF">SAMN05192580_1002</name>
</gene>
<dbReference type="InterPro" id="IPR013426">
    <property type="entry name" value="EpsH-like"/>
</dbReference>
<dbReference type="OrthoDB" id="9797363at2"/>
<dbReference type="Pfam" id="PF11984">
    <property type="entry name" value="DUF3485"/>
    <property type="match status" value="1"/>
</dbReference>
<keyword evidence="11" id="KW-1185">Reference proteome</keyword>
<keyword evidence="7 8" id="KW-0472">Membrane</keyword>
<keyword evidence="2" id="KW-1003">Cell membrane</keyword>
<keyword evidence="5" id="KW-0378">Hydrolase</keyword>
<evidence type="ECO:0000256" key="1">
    <source>
        <dbReference type="ARBA" id="ARBA00004651"/>
    </source>
</evidence>
<feature type="transmembrane region" description="Helical" evidence="8">
    <location>
        <begin position="130"/>
        <end position="155"/>
    </location>
</feature>
<feature type="transmembrane region" description="Helical" evidence="8">
    <location>
        <begin position="271"/>
        <end position="292"/>
    </location>
</feature>
<dbReference type="InterPro" id="IPR019127">
    <property type="entry name" value="Exosortase"/>
</dbReference>
<dbReference type="GO" id="GO:0008233">
    <property type="term" value="F:peptidase activity"/>
    <property type="evidence" value="ECO:0007669"/>
    <property type="project" value="UniProtKB-KW"/>
</dbReference>
<organism evidence="10 11">
    <name type="scientific">Sphingomonas jatrophae</name>
    <dbReference type="NCBI Taxonomy" id="1166337"/>
    <lineage>
        <taxon>Bacteria</taxon>
        <taxon>Pseudomonadati</taxon>
        <taxon>Pseudomonadota</taxon>
        <taxon>Alphaproteobacteria</taxon>
        <taxon>Sphingomonadales</taxon>
        <taxon>Sphingomonadaceae</taxon>
        <taxon>Sphingomonas</taxon>
    </lineage>
</organism>
<dbReference type="NCBIfam" id="TIGR02914">
    <property type="entry name" value="EpsI_fam"/>
    <property type="match status" value="1"/>
</dbReference>
<dbReference type="NCBIfam" id="TIGR02602">
    <property type="entry name" value="8TM_EpsH"/>
    <property type="match status" value="1"/>
</dbReference>
<dbReference type="InterPro" id="IPR017540">
    <property type="entry name" value="Exosortase-1"/>
</dbReference>
<reference evidence="10 11" key="1">
    <citation type="submission" date="2016-10" db="EMBL/GenBank/DDBJ databases">
        <authorList>
            <person name="de Groot N.N."/>
        </authorList>
    </citation>
    <scope>NUCLEOTIDE SEQUENCE [LARGE SCALE GENOMIC DNA]</scope>
    <source>
        <strain evidence="10 11">S5-249</strain>
    </source>
</reference>
<dbReference type="AlphaFoldDB" id="A0A1I6JWK8"/>
<proteinExistence type="predicted"/>
<protein>
    <submittedName>
        <fullName evidence="10">Exosortase A</fullName>
    </submittedName>
</protein>
<dbReference type="GO" id="GO:0005886">
    <property type="term" value="C:plasma membrane"/>
    <property type="evidence" value="ECO:0007669"/>
    <property type="project" value="UniProtKB-SubCell"/>
</dbReference>
<dbReference type="InterPro" id="IPR026392">
    <property type="entry name" value="Exo/Archaeosortase_dom"/>
</dbReference>
<evidence type="ECO:0000256" key="6">
    <source>
        <dbReference type="ARBA" id="ARBA00022989"/>
    </source>
</evidence>
<evidence type="ECO:0000256" key="4">
    <source>
        <dbReference type="ARBA" id="ARBA00022692"/>
    </source>
</evidence>
<dbReference type="STRING" id="1166337.SAMN05192580_1002"/>
<feature type="transmembrane region" description="Helical" evidence="8">
    <location>
        <begin position="57"/>
        <end position="79"/>
    </location>
</feature>
<accession>A0A1I6JWK8</accession>
<sequence length="520" mass="56050">MTLIRPVVVQPVTAPSASATRDRLGDYGWPRALALLATAEAVLLLLFHRDLADMAGIWWNSSTFQHCLFIAPITAWLVWQRRGGLARIAPRGWWPGLLLVGVGAVGWLLGDAAGVALARHLGLVLMVQGMVVATLGLPVARALAFPLFYLLFLVPAGEELVPPLQTLTAKMCMALLALAGMPATLDGVFITTPHGWFEVAEACSGVKFLVAMLAFGALAANLCFTRLSRRIAFLAACIVVPVLANGVRAWATIWVASKRGLKLADDFDHIVYGWIFFGLVIAALLAIFWRWFDRSPTDPWFSPERLDPSPRHHRLGWPQALAGLALAAAPLIWSHVVAAAAPPLDRRLFLPAVPGWTRVPMEDAVPWGPSFRNPDHSLIGRYRNAGGHEVDLAVTVFARQEEGRELVGFGQGATGEDGVWTWTSATTPPPGGRAERITAGSPRGPIVREVALFYRVGDVTTGNEARVKLETLRARLLGGPQRAAAILVSAPEPGARAAIDAFLPALGSPERVVAAMLDER</sequence>
<feature type="transmembrane region" description="Helical" evidence="8">
    <location>
        <begin position="167"/>
        <end position="185"/>
    </location>
</feature>
<evidence type="ECO:0000259" key="9">
    <source>
        <dbReference type="Pfam" id="PF11984"/>
    </source>
</evidence>
<evidence type="ECO:0000256" key="3">
    <source>
        <dbReference type="ARBA" id="ARBA00022670"/>
    </source>
</evidence>
<dbReference type="Proteomes" id="UP000198824">
    <property type="component" value="Unassembled WGS sequence"/>
</dbReference>
<evidence type="ECO:0000256" key="2">
    <source>
        <dbReference type="ARBA" id="ARBA00022475"/>
    </source>
</evidence>
<evidence type="ECO:0000256" key="7">
    <source>
        <dbReference type="ARBA" id="ARBA00023136"/>
    </source>
</evidence>
<feature type="transmembrane region" description="Helical" evidence="8">
    <location>
        <begin position="320"/>
        <end position="341"/>
    </location>
</feature>
<evidence type="ECO:0000313" key="10">
    <source>
        <dbReference type="EMBL" id="SFR83375.1"/>
    </source>
</evidence>
<keyword evidence="6 8" id="KW-1133">Transmembrane helix</keyword>
<dbReference type="GO" id="GO:0006508">
    <property type="term" value="P:proteolysis"/>
    <property type="evidence" value="ECO:0007669"/>
    <property type="project" value="UniProtKB-KW"/>
</dbReference>
<keyword evidence="4 8" id="KW-0812">Transmembrane</keyword>
<evidence type="ECO:0000256" key="8">
    <source>
        <dbReference type="SAM" id="Phobius"/>
    </source>
</evidence>
<feature type="transmembrane region" description="Helical" evidence="8">
    <location>
        <begin position="231"/>
        <end position="251"/>
    </location>
</feature>
<evidence type="ECO:0000256" key="5">
    <source>
        <dbReference type="ARBA" id="ARBA00022801"/>
    </source>
</evidence>
<dbReference type="Pfam" id="PF09721">
    <property type="entry name" value="Exosortase_EpsH"/>
    <property type="match status" value="1"/>
</dbReference>